<dbReference type="Proteomes" id="UP000563601">
    <property type="component" value="Unassembled WGS sequence"/>
</dbReference>
<keyword evidence="3" id="KW-1185">Reference proteome</keyword>
<sequence length="149" mass="16441">MSDDYKFRINICNSSDSDDGCPVFFMEDPHEKKGIATIKEDGTISICKEKGKKVKIAFRLQDGVYDGYTFDLTKSFSATKVPSGEAGNFSFALDDAGDPELSPSNVKDDSRTLVVTDKNDDGGDWRYTLEIFNDGKSVTIDPMIKNSVV</sequence>
<proteinExistence type="predicted"/>
<evidence type="ECO:0000313" key="3">
    <source>
        <dbReference type="Proteomes" id="UP000464675"/>
    </source>
</evidence>
<gene>
    <name evidence="2" type="ORF">GTQ55_02435</name>
    <name evidence="1" type="ORF">HNQ53_001487</name>
</gene>
<organism evidence="1 4">
    <name type="scientific">Microbulbifer hydrolyticus</name>
    <dbReference type="NCBI Taxonomy" id="48074"/>
    <lineage>
        <taxon>Bacteria</taxon>
        <taxon>Pseudomonadati</taxon>
        <taxon>Pseudomonadota</taxon>
        <taxon>Gammaproteobacteria</taxon>
        <taxon>Cellvibrionales</taxon>
        <taxon>Microbulbiferaceae</taxon>
        <taxon>Microbulbifer</taxon>
    </lineage>
</organism>
<dbReference type="EMBL" id="CP047491">
    <property type="protein sequence ID" value="QHQ37965.1"/>
    <property type="molecule type" value="Genomic_DNA"/>
</dbReference>
<reference evidence="2 3" key="1">
    <citation type="submission" date="2020-01" db="EMBL/GenBank/DDBJ databases">
        <title>The possibility of degradation of plastic by Microbulbifer hydrolyticus IRE-31.</title>
        <authorList>
            <person name="Liu L."/>
        </authorList>
    </citation>
    <scope>NUCLEOTIDE SEQUENCE [LARGE SCALE GENOMIC DNA]</scope>
    <source>
        <strain evidence="2 3">IRE-31</strain>
    </source>
</reference>
<evidence type="ECO:0000313" key="1">
    <source>
        <dbReference type="EMBL" id="MBB5211269.1"/>
    </source>
</evidence>
<protein>
    <submittedName>
        <fullName evidence="1">Uncharacterized protein</fullName>
    </submittedName>
</protein>
<evidence type="ECO:0000313" key="4">
    <source>
        <dbReference type="Proteomes" id="UP000563601"/>
    </source>
</evidence>
<dbReference type="RefSeq" id="WP_161857302.1">
    <property type="nucleotide sequence ID" value="NZ_CP047491.1"/>
</dbReference>
<dbReference type="EMBL" id="JACHHR010000002">
    <property type="protein sequence ID" value="MBB5211269.1"/>
    <property type="molecule type" value="Genomic_DNA"/>
</dbReference>
<reference evidence="1 4" key="2">
    <citation type="submission" date="2020-08" db="EMBL/GenBank/DDBJ databases">
        <title>Genomic Encyclopedia of Type Strains, Phase IV (KMG-IV): sequencing the most valuable type-strain genomes for metagenomic binning, comparative biology and taxonomic classification.</title>
        <authorList>
            <person name="Goeker M."/>
        </authorList>
    </citation>
    <scope>NUCLEOTIDE SEQUENCE [LARGE SCALE GENOMIC DNA]</scope>
    <source>
        <strain evidence="1 4">DSM 11525</strain>
    </source>
</reference>
<dbReference type="OrthoDB" id="9835698at2"/>
<accession>A0A6P1T8B7</accession>
<dbReference type="Proteomes" id="UP000464675">
    <property type="component" value="Chromosome"/>
</dbReference>
<dbReference type="AlphaFoldDB" id="A0A6P1T8B7"/>
<evidence type="ECO:0000313" key="2">
    <source>
        <dbReference type="EMBL" id="QHQ37965.1"/>
    </source>
</evidence>
<name>A0A6P1T8B7_9GAMM</name>